<name>A0A4Y2B3P2_ARAVE</name>
<evidence type="ECO:0000313" key="2">
    <source>
        <dbReference type="Proteomes" id="UP000499080"/>
    </source>
</evidence>
<dbReference type="Proteomes" id="UP000499080">
    <property type="component" value="Unassembled WGS sequence"/>
</dbReference>
<dbReference type="AlphaFoldDB" id="A0A4Y2B3P2"/>
<reference evidence="1 2" key="1">
    <citation type="journal article" date="2019" name="Sci. Rep.">
        <title>Orb-weaving spider Araneus ventricosus genome elucidates the spidroin gene catalogue.</title>
        <authorList>
            <person name="Kono N."/>
            <person name="Nakamura H."/>
            <person name="Ohtoshi R."/>
            <person name="Moran D.A.P."/>
            <person name="Shinohara A."/>
            <person name="Yoshida Y."/>
            <person name="Fujiwara M."/>
            <person name="Mori M."/>
            <person name="Tomita M."/>
            <person name="Arakawa K."/>
        </authorList>
    </citation>
    <scope>NUCLEOTIDE SEQUENCE [LARGE SCALE GENOMIC DNA]</scope>
</reference>
<protein>
    <submittedName>
        <fullName evidence="1">Uncharacterized protein</fullName>
    </submittedName>
</protein>
<accession>A0A4Y2B3P2</accession>
<organism evidence="1 2">
    <name type="scientific">Araneus ventricosus</name>
    <name type="common">Orbweaver spider</name>
    <name type="synonym">Epeira ventricosa</name>
    <dbReference type="NCBI Taxonomy" id="182803"/>
    <lineage>
        <taxon>Eukaryota</taxon>
        <taxon>Metazoa</taxon>
        <taxon>Ecdysozoa</taxon>
        <taxon>Arthropoda</taxon>
        <taxon>Chelicerata</taxon>
        <taxon>Arachnida</taxon>
        <taxon>Araneae</taxon>
        <taxon>Araneomorphae</taxon>
        <taxon>Entelegynae</taxon>
        <taxon>Araneoidea</taxon>
        <taxon>Araneidae</taxon>
        <taxon>Araneus</taxon>
    </lineage>
</organism>
<comment type="caution">
    <text evidence="1">The sequence shown here is derived from an EMBL/GenBank/DDBJ whole genome shotgun (WGS) entry which is preliminary data.</text>
</comment>
<dbReference type="EMBL" id="BGPR01000051">
    <property type="protein sequence ID" value="GBL86971.1"/>
    <property type="molecule type" value="Genomic_DNA"/>
</dbReference>
<keyword evidence="2" id="KW-1185">Reference proteome</keyword>
<evidence type="ECO:0000313" key="1">
    <source>
        <dbReference type="EMBL" id="GBL86971.1"/>
    </source>
</evidence>
<proteinExistence type="predicted"/>
<gene>
    <name evidence="1" type="ORF">AVEN_218697_1</name>
</gene>
<sequence length="100" mass="11596">MMITTAIQGVNGRGEARLPPVFNLVQMVQSRTALNTFQINKIFPSATVLKDFDFIINENNLNVVYQQYFPKEEAVQIFEGLEREIEYFPSEMAMVVYNKR</sequence>